<sequence>MSVLLFGISHRSAPVSVLEQLSTGRSGQAKIAEQVLQSPLVTEVLVLSTCHRVEVYAVVEAFHGGLSVIGQVLSEHSGMSLRDVTQYAYVRYAEAAVEHLFAVASGLDSAVVGEQQVLGQVRRAYAAAKANRTVGRVLHELVQRALSVGKRVHSETGIDATGASVVSVALSMADVRLGGLDGRVAAIVGAGSMGALSATHLVRAGVQRIHVVSRSPSRAQRLAHKLSQRGVDADAGVLEQISTALADAEVVVSCTGALRPVVTVADAHLGCRCRQRPVVICDLGMPRDVEPAVAGLPGVFVIDLAQVQREPSAHAAAADTEAARRIVAQEVASYFASQRMAAVAPTVTALRQRAADVMQAELLCLEHRLPGLDSVQRDEIARAVRRVVDKLLHAPTVRVKQLASAPGGDSYAAALRELFALDPQTVDALARASGGGGQGCQPAEIKSESLEAAGPFGAQR</sequence>
<reference evidence="18 19" key="1">
    <citation type="submission" date="2019-12" db="EMBL/GenBank/DDBJ databases">
        <title>Complete genome sequence of Mycolicibacterium xenopi str. JCM15661T.</title>
        <authorList>
            <person name="Yoshida M."/>
            <person name="Fukano H."/>
            <person name="Asakura T."/>
            <person name="Hoshino Y."/>
        </authorList>
    </citation>
    <scope>NUCLEOTIDE SEQUENCE [LARGE SCALE GENOMIC DNA]</scope>
    <source>
        <strain evidence="18 19">JCM 15661T</strain>
    </source>
</reference>
<dbReference type="PROSITE" id="PS00747">
    <property type="entry name" value="GLUTR"/>
    <property type="match status" value="1"/>
</dbReference>
<evidence type="ECO:0000256" key="6">
    <source>
        <dbReference type="ARBA" id="ARBA00023244"/>
    </source>
</evidence>
<dbReference type="GO" id="GO:0008883">
    <property type="term" value="F:glutamyl-tRNA reductase activity"/>
    <property type="evidence" value="ECO:0007669"/>
    <property type="project" value="UniProtKB-UniRule"/>
</dbReference>
<name>A0AAD1GXW8_MYCXE</name>
<dbReference type="InterPro" id="IPR036291">
    <property type="entry name" value="NAD(P)-bd_dom_sf"/>
</dbReference>
<feature type="region of interest" description="Disordered" evidence="14">
    <location>
        <begin position="432"/>
        <end position="460"/>
    </location>
</feature>
<proteinExistence type="inferred from homology"/>
<feature type="domain" description="Tetrapyrrole biosynthesis glutamyl-tRNA reductase dimerisation" evidence="15">
    <location>
        <begin position="323"/>
        <end position="421"/>
    </location>
</feature>
<comment type="miscellaneous">
    <text evidence="8">During catalysis, the active site Cys acts as a nucleophile attacking the alpha-carbonyl group of tRNA-bound glutamate with the formation of a thioester intermediate between enzyme and glutamate, and the concomitant release of tRNA(Glu). The thioester intermediate is finally reduced by direct hydride transfer from NADPH, to form the product GSA.</text>
</comment>
<evidence type="ECO:0000256" key="3">
    <source>
        <dbReference type="ARBA" id="ARBA00012970"/>
    </source>
</evidence>
<dbReference type="HAMAP" id="MF_00087">
    <property type="entry name" value="Glu_tRNA_reductase"/>
    <property type="match status" value="1"/>
</dbReference>
<dbReference type="InterPro" id="IPR015895">
    <property type="entry name" value="4pyrrol_synth_GluRdtase_N"/>
</dbReference>
<dbReference type="KEGG" id="mxe:MYXE_12130"/>
<feature type="binding site" evidence="8 10">
    <location>
        <position position="120"/>
    </location>
    <ligand>
        <name>substrate</name>
    </ligand>
</feature>
<dbReference type="SUPFAM" id="SSF69742">
    <property type="entry name" value="Glutamyl tRNA-reductase catalytic, N-terminal domain"/>
    <property type="match status" value="1"/>
</dbReference>
<dbReference type="Pfam" id="PF05201">
    <property type="entry name" value="GlutR_N"/>
    <property type="match status" value="1"/>
</dbReference>
<dbReference type="InterPro" id="IPR036453">
    <property type="entry name" value="GluRdtase_dimer_dom_sf"/>
</dbReference>
<comment type="subunit">
    <text evidence="8">Homodimer.</text>
</comment>
<evidence type="ECO:0000259" key="15">
    <source>
        <dbReference type="Pfam" id="PF00745"/>
    </source>
</evidence>
<evidence type="ECO:0000256" key="10">
    <source>
        <dbReference type="PIRSR" id="PIRSR000445-2"/>
    </source>
</evidence>
<dbReference type="GO" id="GO:0019353">
    <property type="term" value="P:protoporphyrinogen IX biosynthetic process from glutamate"/>
    <property type="evidence" value="ECO:0007669"/>
    <property type="project" value="TreeGrafter"/>
</dbReference>
<feature type="binding site" evidence="8 10">
    <location>
        <begin position="114"/>
        <end position="116"/>
    </location>
    <ligand>
        <name>substrate</name>
    </ligand>
</feature>
<accession>A0AAD1GXW8</accession>
<dbReference type="EMBL" id="AP022314">
    <property type="protein sequence ID" value="BBU21424.1"/>
    <property type="molecule type" value="Genomic_DNA"/>
</dbReference>
<protein>
    <recommendedName>
        <fullName evidence="3 8">Glutamyl-tRNA reductase</fullName>
        <shortName evidence="8">GluTR</shortName>
        <ecNumber evidence="3 8">1.2.1.70</ecNumber>
    </recommendedName>
</protein>
<feature type="domain" description="Quinate/shikimate 5-dehydrogenase/glutamyl-tRNA reductase" evidence="16">
    <location>
        <begin position="173"/>
        <end position="308"/>
    </location>
</feature>
<evidence type="ECO:0000256" key="4">
    <source>
        <dbReference type="ARBA" id="ARBA00022857"/>
    </source>
</evidence>
<evidence type="ECO:0000256" key="9">
    <source>
        <dbReference type="PIRSR" id="PIRSR000445-1"/>
    </source>
</evidence>
<feature type="binding site" evidence="8 10">
    <location>
        <begin position="49"/>
        <end position="52"/>
    </location>
    <ligand>
        <name>substrate</name>
    </ligand>
</feature>
<dbReference type="PANTHER" id="PTHR43013">
    <property type="entry name" value="GLUTAMYL-TRNA REDUCTASE"/>
    <property type="match status" value="1"/>
</dbReference>
<feature type="binding site" evidence="8 11">
    <location>
        <begin position="189"/>
        <end position="194"/>
    </location>
    <ligand>
        <name>NADP(+)</name>
        <dbReference type="ChEBI" id="CHEBI:58349"/>
    </ligand>
</feature>
<evidence type="ECO:0000256" key="14">
    <source>
        <dbReference type="SAM" id="MobiDB-lite"/>
    </source>
</evidence>
<evidence type="ECO:0000256" key="7">
    <source>
        <dbReference type="ARBA" id="ARBA00047464"/>
    </source>
</evidence>
<dbReference type="NCBIfam" id="TIGR01035">
    <property type="entry name" value="hemA"/>
    <property type="match status" value="1"/>
</dbReference>
<keyword evidence="6 8" id="KW-0627">Porphyrin biosynthesis</keyword>
<dbReference type="EC" id="1.2.1.70" evidence="3 8"/>
<dbReference type="FunFam" id="3.30.460.30:FF:000001">
    <property type="entry name" value="Glutamyl-tRNA reductase"/>
    <property type="match status" value="1"/>
</dbReference>
<dbReference type="NCBIfam" id="NF000744">
    <property type="entry name" value="PRK00045.1-3"/>
    <property type="match status" value="1"/>
</dbReference>
<dbReference type="GO" id="GO:0050661">
    <property type="term" value="F:NADP binding"/>
    <property type="evidence" value="ECO:0007669"/>
    <property type="project" value="InterPro"/>
</dbReference>
<dbReference type="PANTHER" id="PTHR43013:SF1">
    <property type="entry name" value="GLUTAMYL-TRNA REDUCTASE"/>
    <property type="match status" value="1"/>
</dbReference>
<evidence type="ECO:0000256" key="8">
    <source>
        <dbReference type="HAMAP-Rule" id="MF_00087"/>
    </source>
</evidence>
<dbReference type="InterPro" id="IPR015896">
    <property type="entry name" value="4pyrrol_synth_GluRdtase_dimer"/>
</dbReference>
<feature type="active site" description="Nucleophile" evidence="8 9">
    <location>
        <position position="50"/>
    </location>
</feature>
<comment type="function">
    <text evidence="8">Catalyzes the NADPH-dependent reduction of glutamyl-tRNA(Glu) to glutamate 1-semialdehyde (GSA).</text>
</comment>
<dbReference type="SUPFAM" id="SSF69075">
    <property type="entry name" value="Glutamyl tRNA-reductase dimerization domain"/>
    <property type="match status" value="1"/>
</dbReference>
<evidence type="ECO:0000256" key="2">
    <source>
        <dbReference type="ARBA" id="ARBA00005916"/>
    </source>
</evidence>
<dbReference type="RefSeq" id="WP_085194629.1">
    <property type="nucleotide sequence ID" value="NZ_AP022314.1"/>
</dbReference>
<comment type="domain">
    <text evidence="8">Possesses an unusual extended V-shaped dimeric structure with each monomer consisting of three distinct domains arranged along a curved 'spinal' alpha-helix. The N-terminal catalytic domain specifically recognizes the glutamate moiety of the substrate. The second domain is the NADPH-binding domain, and the third C-terminal domain is responsible for dimerization.</text>
</comment>
<dbReference type="SUPFAM" id="SSF51735">
    <property type="entry name" value="NAD(P)-binding Rossmann-fold domains"/>
    <property type="match status" value="1"/>
</dbReference>
<dbReference type="PIRSF" id="PIRSF000445">
    <property type="entry name" value="4pyrrol_synth_GluRdtase"/>
    <property type="match status" value="1"/>
</dbReference>
<evidence type="ECO:0000313" key="19">
    <source>
        <dbReference type="Proteomes" id="UP000464624"/>
    </source>
</evidence>
<comment type="pathway">
    <text evidence="1 8 13">Porphyrin-containing compound metabolism; protoporphyrin-IX biosynthesis; 5-aminolevulinate from L-glutamyl-tRNA(Glu): step 1/2.</text>
</comment>
<dbReference type="InterPro" id="IPR018214">
    <property type="entry name" value="GluRdtase_CS"/>
</dbReference>
<evidence type="ECO:0000256" key="12">
    <source>
        <dbReference type="PIRSR" id="PIRSR000445-4"/>
    </source>
</evidence>
<evidence type="ECO:0000313" key="18">
    <source>
        <dbReference type="EMBL" id="BBU21424.1"/>
    </source>
</evidence>
<evidence type="ECO:0000256" key="5">
    <source>
        <dbReference type="ARBA" id="ARBA00023002"/>
    </source>
</evidence>
<dbReference type="Pfam" id="PF01488">
    <property type="entry name" value="Shikimate_DH"/>
    <property type="match status" value="1"/>
</dbReference>
<feature type="domain" description="Glutamyl-tRNA reductase N-terminal" evidence="17">
    <location>
        <begin position="7"/>
        <end position="156"/>
    </location>
</feature>
<dbReference type="InterPro" id="IPR000343">
    <property type="entry name" value="4pyrrol_synth_GluRdtase"/>
</dbReference>
<dbReference type="AlphaFoldDB" id="A0AAD1GXW8"/>
<dbReference type="Gene3D" id="3.40.50.720">
    <property type="entry name" value="NAD(P)-binding Rossmann-like Domain"/>
    <property type="match status" value="1"/>
</dbReference>
<evidence type="ECO:0000256" key="11">
    <source>
        <dbReference type="PIRSR" id="PIRSR000445-3"/>
    </source>
</evidence>
<evidence type="ECO:0000259" key="16">
    <source>
        <dbReference type="Pfam" id="PF01488"/>
    </source>
</evidence>
<dbReference type="Gene3D" id="3.30.460.30">
    <property type="entry name" value="Glutamyl-tRNA reductase, N-terminal domain"/>
    <property type="match status" value="1"/>
</dbReference>
<evidence type="ECO:0000256" key="13">
    <source>
        <dbReference type="RuleBase" id="RU000584"/>
    </source>
</evidence>
<dbReference type="InterPro" id="IPR006151">
    <property type="entry name" value="Shikm_DH/Glu-tRNA_Rdtase"/>
</dbReference>
<dbReference type="Proteomes" id="UP000464624">
    <property type="component" value="Chromosome"/>
</dbReference>
<comment type="similarity">
    <text evidence="2 8 13">Belongs to the glutamyl-tRNA reductase family.</text>
</comment>
<gene>
    <name evidence="18" type="primary">hemA_1</name>
    <name evidence="8" type="synonym">hemA</name>
    <name evidence="18" type="ORF">MYXE_12130</name>
</gene>
<dbReference type="CDD" id="cd05213">
    <property type="entry name" value="NAD_bind_Glutamyl_tRNA_reduct"/>
    <property type="match status" value="1"/>
</dbReference>
<keyword evidence="4 8" id="KW-0521">NADP</keyword>
<keyword evidence="5 8" id="KW-0560">Oxidoreductase</keyword>
<evidence type="ECO:0000256" key="1">
    <source>
        <dbReference type="ARBA" id="ARBA00005059"/>
    </source>
</evidence>
<dbReference type="InterPro" id="IPR036343">
    <property type="entry name" value="GluRdtase_N_sf"/>
</dbReference>
<feature type="binding site" evidence="8 10">
    <location>
        <position position="109"/>
    </location>
    <ligand>
        <name>substrate</name>
    </ligand>
</feature>
<organism evidence="18 19">
    <name type="scientific">Mycobacterium xenopi</name>
    <dbReference type="NCBI Taxonomy" id="1789"/>
    <lineage>
        <taxon>Bacteria</taxon>
        <taxon>Bacillati</taxon>
        <taxon>Actinomycetota</taxon>
        <taxon>Actinomycetes</taxon>
        <taxon>Mycobacteriales</taxon>
        <taxon>Mycobacteriaceae</taxon>
        <taxon>Mycobacterium</taxon>
    </lineage>
</organism>
<evidence type="ECO:0000259" key="17">
    <source>
        <dbReference type="Pfam" id="PF05201"/>
    </source>
</evidence>
<dbReference type="Pfam" id="PF00745">
    <property type="entry name" value="GlutR_dimer"/>
    <property type="match status" value="1"/>
</dbReference>
<feature type="site" description="Important for activity" evidence="8 12">
    <location>
        <position position="99"/>
    </location>
</feature>
<comment type="catalytic activity">
    <reaction evidence="7 8 13">
        <text>(S)-4-amino-5-oxopentanoate + tRNA(Glu) + NADP(+) = L-glutamyl-tRNA(Glu) + NADPH + H(+)</text>
        <dbReference type="Rhea" id="RHEA:12344"/>
        <dbReference type="Rhea" id="RHEA-COMP:9663"/>
        <dbReference type="Rhea" id="RHEA-COMP:9680"/>
        <dbReference type="ChEBI" id="CHEBI:15378"/>
        <dbReference type="ChEBI" id="CHEBI:57501"/>
        <dbReference type="ChEBI" id="CHEBI:57783"/>
        <dbReference type="ChEBI" id="CHEBI:58349"/>
        <dbReference type="ChEBI" id="CHEBI:78442"/>
        <dbReference type="ChEBI" id="CHEBI:78520"/>
        <dbReference type="EC" id="1.2.1.70"/>
    </reaction>
</comment>